<dbReference type="InterPro" id="IPR036396">
    <property type="entry name" value="Cyt_P450_sf"/>
</dbReference>
<dbReference type="EMBL" id="BAAATD010000006">
    <property type="protein sequence ID" value="GAA2608064.1"/>
    <property type="molecule type" value="Genomic_DNA"/>
</dbReference>
<proteinExistence type="inferred from homology"/>
<evidence type="ECO:0000313" key="3">
    <source>
        <dbReference type="Proteomes" id="UP001501509"/>
    </source>
</evidence>
<dbReference type="PANTHER" id="PTHR24305">
    <property type="entry name" value="CYTOCHROME P450"/>
    <property type="match status" value="1"/>
</dbReference>
<dbReference type="PANTHER" id="PTHR24305:SF166">
    <property type="entry name" value="CYTOCHROME P450 12A4, MITOCHONDRIAL-RELATED"/>
    <property type="match status" value="1"/>
</dbReference>
<dbReference type="InterPro" id="IPR002401">
    <property type="entry name" value="Cyt_P450_E_grp-I"/>
</dbReference>
<dbReference type="RefSeq" id="WP_344544222.1">
    <property type="nucleotide sequence ID" value="NZ_BAAATD010000006.1"/>
</dbReference>
<reference evidence="2 3" key="1">
    <citation type="journal article" date="2019" name="Int. J. Syst. Evol. Microbiol.">
        <title>The Global Catalogue of Microorganisms (GCM) 10K type strain sequencing project: providing services to taxonomists for standard genome sequencing and annotation.</title>
        <authorList>
            <consortium name="The Broad Institute Genomics Platform"/>
            <consortium name="The Broad Institute Genome Sequencing Center for Infectious Disease"/>
            <person name="Wu L."/>
            <person name="Ma J."/>
        </authorList>
    </citation>
    <scope>NUCLEOTIDE SEQUENCE [LARGE SCALE GENOMIC DNA]</scope>
    <source>
        <strain evidence="2 3">JCM 6833</strain>
    </source>
</reference>
<gene>
    <name evidence="2" type="ORF">GCM10010411_47870</name>
</gene>
<sequence>MMTITRTPGEIKALPSNPVRDYLRHPALYRTDRVGLFQEVFRTCGDLGTFRVGRRTYYLASSVELAHQLLVKNGAMLDKPRRFQVAMGPLLGDGLLAASNEVHAVQRKLIQPKFRKKTLLSTSAEVAATYSREAADRWADGEVIDVYAQMMRLVMLIVAKDVFGRSVHEDASDFGTALNEAIAEFNTGVSALAQFTAMLPSRSRRRYLRAIAAMNRTFYRMLEEHRTDPDPPDDWLTALLECRYDDGSPMSDVQIRDEAINLLMAGNETTGAGLTWTCHLLSRHPAVYDRLLDEVRDVLAGRTVTVDDLPKLPYTLQVFKESMRLYPPVYMFSRQPAQDVTACGHTIPAGAAILFSPYVLHHRADYFPDPERFDPDRFSPERERDIPTHAYMPFASGHRICIGNNHALLNGQIALATLSQRVRFSAIPGQEVALEPKLTLRPRGGLKLKVQRLPE</sequence>
<dbReference type="Pfam" id="PF00067">
    <property type="entry name" value="p450"/>
    <property type="match status" value="1"/>
</dbReference>
<protein>
    <submittedName>
        <fullName evidence="2">Cytochrome P450</fullName>
    </submittedName>
</protein>
<name>A0ABN3PY42_9ACTN</name>
<organism evidence="2 3">
    <name type="scientific">Actinomadura fulvescens</name>
    <dbReference type="NCBI Taxonomy" id="46160"/>
    <lineage>
        <taxon>Bacteria</taxon>
        <taxon>Bacillati</taxon>
        <taxon>Actinomycetota</taxon>
        <taxon>Actinomycetes</taxon>
        <taxon>Streptosporangiales</taxon>
        <taxon>Thermomonosporaceae</taxon>
        <taxon>Actinomadura</taxon>
    </lineage>
</organism>
<dbReference type="Gene3D" id="1.10.630.10">
    <property type="entry name" value="Cytochrome P450"/>
    <property type="match status" value="1"/>
</dbReference>
<comment type="caution">
    <text evidence="2">The sequence shown here is derived from an EMBL/GenBank/DDBJ whole genome shotgun (WGS) entry which is preliminary data.</text>
</comment>
<keyword evidence="3" id="KW-1185">Reference proteome</keyword>
<dbReference type="InterPro" id="IPR001128">
    <property type="entry name" value="Cyt_P450"/>
</dbReference>
<dbReference type="PRINTS" id="PR00385">
    <property type="entry name" value="P450"/>
</dbReference>
<dbReference type="PRINTS" id="PR00463">
    <property type="entry name" value="EP450I"/>
</dbReference>
<evidence type="ECO:0000256" key="1">
    <source>
        <dbReference type="ARBA" id="ARBA00010617"/>
    </source>
</evidence>
<dbReference type="InterPro" id="IPR050121">
    <property type="entry name" value="Cytochrome_P450_monoxygenase"/>
</dbReference>
<accession>A0ABN3PY42</accession>
<evidence type="ECO:0000313" key="2">
    <source>
        <dbReference type="EMBL" id="GAA2608064.1"/>
    </source>
</evidence>
<dbReference type="SUPFAM" id="SSF48264">
    <property type="entry name" value="Cytochrome P450"/>
    <property type="match status" value="1"/>
</dbReference>
<dbReference type="Proteomes" id="UP001501509">
    <property type="component" value="Unassembled WGS sequence"/>
</dbReference>
<comment type="similarity">
    <text evidence="1">Belongs to the cytochrome P450 family.</text>
</comment>